<dbReference type="AlphaFoldDB" id="A0AA35WMN2"/>
<name>A0AA35WMN2_GEOBA</name>
<protein>
    <submittedName>
        <fullName evidence="2">Uncharacterized protein</fullName>
    </submittedName>
</protein>
<accession>A0AA35WMN2</accession>
<dbReference type="EMBL" id="CASHTH010001958">
    <property type="protein sequence ID" value="CAI8022496.1"/>
    <property type="molecule type" value="Genomic_DNA"/>
</dbReference>
<reference evidence="2" key="1">
    <citation type="submission" date="2023-03" db="EMBL/GenBank/DDBJ databases">
        <authorList>
            <person name="Steffen K."/>
            <person name="Cardenas P."/>
        </authorList>
    </citation>
    <scope>NUCLEOTIDE SEQUENCE</scope>
</reference>
<evidence type="ECO:0000313" key="3">
    <source>
        <dbReference type="Proteomes" id="UP001174909"/>
    </source>
</evidence>
<evidence type="ECO:0000256" key="1">
    <source>
        <dbReference type="SAM" id="MobiDB-lite"/>
    </source>
</evidence>
<gene>
    <name evidence="2" type="ORF">GBAR_LOCUS13203</name>
</gene>
<evidence type="ECO:0000313" key="2">
    <source>
        <dbReference type="EMBL" id="CAI8022496.1"/>
    </source>
</evidence>
<organism evidence="2 3">
    <name type="scientific">Geodia barretti</name>
    <name type="common">Barrett's horny sponge</name>
    <dbReference type="NCBI Taxonomy" id="519541"/>
    <lineage>
        <taxon>Eukaryota</taxon>
        <taxon>Metazoa</taxon>
        <taxon>Porifera</taxon>
        <taxon>Demospongiae</taxon>
        <taxon>Heteroscleromorpha</taxon>
        <taxon>Tetractinellida</taxon>
        <taxon>Astrophorina</taxon>
        <taxon>Geodiidae</taxon>
        <taxon>Geodia</taxon>
    </lineage>
</organism>
<feature type="region of interest" description="Disordered" evidence="1">
    <location>
        <begin position="1"/>
        <end position="34"/>
    </location>
</feature>
<dbReference type="Proteomes" id="UP001174909">
    <property type="component" value="Unassembled WGS sequence"/>
</dbReference>
<sequence length="34" mass="3705">MSSKIPWQTNPSPVNPVEHSQVNPPTTSVHCAFS</sequence>
<proteinExistence type="predicted"/>
<comment type="caution">
    <text evidence="2">The sequence shown here is derived from an EMBL/GenBank/DDBJ whole genome shotgun (WGS) entry which is preliminary data.</text>
</comment>
<keyword evidence="3" id="KW-1185">Reference proteome</keyword>